<evidence type="ECO:0000256" key="7">
    <source>
        <dbReference type="ARBA" id="ARBA00022989"/>
    </source>
</evidence>
<evidence type="ECO:0000256" key="1">
    <source>
        <dbReference type="ARBA" id="ARBA00002791"/>
    </source>
</evidence>
<gene>
    <name evidence="11" type="ORF">KFL_000230390</name>
</gene>
<dbReference type="GO" id="GO:0016740">
    <property type="term" value="F:transferase activity"/>
    <property type="evidence" value="ECO:0007669"/>
    <property type="project" value="UniProtKB-KW"/>
</dbReference>
<sequence>MALLVRLAAALALLLLLPPAALAFNERAEDLLDLQQGSRDGVIHFKEDSFDRYVRGSEPRGYSLVLFYAAKQVADKPELGMPALRKDFGLVAQSYQKTHKGTPEELLVFFADVEFSESPNVFADTGVNAVPHIRRFPSVGDGSAGEDTFDLNSFPRTAEGIASFVEARTKLKVGEIVRPPPLSKLQVSLILAAVLLLGPYIGYKVLSLPAVQEPKLWAIAAIGVYYFSVSGGMYNIIRGIPWATADERGKPVFFHQGQGYQLGGEGFYAGLFYLVTSLLLFIMTYVVPRLKSKSSQRIWSAICLFLGFWVVTQFVALYKWKSGYYVHGYWPRRR</sequence>
<evidence type="ECO:0000256" key="5">
    <source>
        <dbReference type="ARBA" id="ARBA00022729"/>
    </source>
</evidence>
<proteinExistence type="inferred from homology"/>
<dbReference type="Gene3D" id="3.40.30.10">
    <property type="entry name" value="Glutaredoxin"/>
    <property type="match status" value="1"/>
</dbReference>
<comment type="subcellular location">
    <subcellularLocation>
        <location evidence="2">Endoplasmic reticulum membrane</location>
        <topology evidence="2">Multi-pass membrane protein</topology>
    </subcellularLocation>
</comment>
<dbReference type="PANTHER" id="PTHR12692">
    <property type="entry name" value="DOLICHYL-DIPHOSPHOOLIGOSACCHARIDE--PROTEIN GLYCOSYLTRANSFERASE-RELATED"/>
    <property type="match status" value="1"/>
</dbReference>
<evidence type="ECO:0000256" key="9">
    <source>
        <dbReference type="SAM" id="Phobius"/>
    </source>
</evidence>
<feature type="transmembrane region" description="Helical" evidence="9">
    <location>
        <begin position="215"/>
        <end position="237"/>
    </location>
</feature>
<evidence type="ECO:0000256" key="10">
    <source>
        <dbReference type="SAM" id="SignalP"/>
    </source>
</evidence>
<feature type="transmembrane region" description="Helical" evidence="9">
    <location>
        <begin position="185"/>
        <end position="203"/>
    </location>
</feature>
<dbReference type="PANTHER" id="PTHR12692:SF0">
    <property type="entry name" value="GH11935P"/>
    <property type="match status" value="1"/>
</dbReference>
<accession>A0A1Y1HQ00</accession>
<comment type="function">
    <text evidence="1">Subunit of the oligosaccharyl transferase (OST) complex that catalyzes the initial transfer of a defined glycan (Glc(3)Man(9)GlcNAc(2) in eukaryotes) from the lipid carrier dolichol-pyrophosphate to an asparagine residue within an Asn-X-Ser/Thr consensus motif in nascent polypeptide chains, the first step in protein N-glycosylation. N-glycosylation occurs cotranslationally and the complex associates with the Sec61 complex at the channel-forming translocon complex that mediates protein translocation across the endoplasmic reticulum (ER). All subunits are required for a maximal enzyme activity.</text>
</comment>
<keyword evidence="6" id="KW-0256">Endoplasmic reticulum</keyword>
<evidence type="ECO:0000256" key="2">
    <source>
        <dbReference type="ARBA" id="ARBA00004477"/>
    </source>
</evidence>
<dbReference type="EMBL" id="DF236972">
    <property type="protein sequence ID" value="GAQ79061.1"/>
    <property type="molecule type" value="Genomic_DNA"/>
</dbReference>
<protein>
    <submittedName>
        <fullName evidence="11">Oligosaccharyltransferase complex</fullName>
    </submittedName>
</protein>
<keyword evidence="8 9" id="KW-0472">Membrane</keyword>
<evidence type="ECO:0000256" key="3">
    <source>
        <dbReference type="ARBA" id="ARBA00009561"/>
    </source>
</evidence>
<evidence type="ECO:0000256" key="6">
    <source>
        <dbReference type="ARBA" id="ARBA00022824"/>
    </source>
</evidence>
<name>A0A1Y1HQ00_KLENI</name>
<keyword evidence="5 10" id="KW-0732">Signal</keyword>
<dbReference type="AlphaFoldDB" id="A0A1Y1HQ00"/>
<organism evidence="11 12">
    <name type="scientific">Klebsormidium nitens</name>
    <name type="common">Green alga</name>
    <name type="synonym">Ulothrix nitens</name>
    <dbReference type="NCBI Taxonomy" id="105231"/>
    <lineage>
        <taxon>Eukaryota</taxon>
        <taxon>Viridiplantae</taxon>
        <taxon>Streptophyta</taxon>
        <taxon>Klebsormidiophyceae</taxon>
        <taxon>Klebsormidiales</taxon>
        <taxon>Klebsormidiaceae</taxon>
        <taxon>Klebsormidium</taxon>
    </lineage>
</organism>
<feature type="chain" id="PRO_5012688574" evidence="10">
    <location>
        <begin position="24"/>
        <end position="334"/>
    </location>
</feature>
<keyword evidence="11" id="KW-0808">Transferase</keyword>
<dbReference type="STRING" id="105231.A0A1Y1HQ00"/>
<keyword evidence="12" id="KW-1185">Reference proteome</keyword>
<evidence type="ECO:0000256" key="4">
    <source>
        <dbReference type="ARBA" id="ARBA00022692"/>
    </source>
</evidence>
<dbReference type="OrthoDB" id="67566at2759"/>
<dbReference type="Proteomes" id="UP000054558">
    <property type="component" value="Unassembled WGS sequence"/>
</dbReference>
<evidence type="ECO:0000313" key="12">
    <source>
        <dbReference type="Proteomes" id="UP000054558"/>
    </source>
</evidence>
<feature type="transmembrane region" description="Helical" evidence="9">
    <location>
        <begin position="298"/>
        <end position="318"/>
    </location>
</feature>
<feature type="transmembrane region" description="Helical" evidence="9">
    <location>
        <begin position="267"/>
        <end position="286"/>
    </location>
</feature>
<dbReference type="Pfam" id="PF04756">
    <property type="entry name" value="OST3_OST6"/>
    <property type="match status" value="1"/>
</dbReference>
<dbReference type="OMA" id="VLFGMYS"/>
<comment type="similarity">
    <text evidence="3">Belongs to the OST3/OST6 family.</text>
</comment>
<dbReference type="InterPro" id="IPR021149">
    <property type="entry name" value="OligosaccharylTrfase_OST3/OST6"/>
</dbReference>
<evidence type="ECO:0000256" key="8">
    <source>
        <dbReference type="ARBA" id="ARBA00023136"/>
    </source>
</evidence>
<keyword evidence="4 9" id="KW-0812">Transmembrane</keyword>
<dbReference type="GO" id="GO:0008250">
    <property type="term" value="C:oligosaccharyltransferase complex"/>
    <property type="evidence" value="ECO:0000318"/>
    <property type="project" value="GO_Central"/>
</dbReference>
<feature type="signal peptide" evidence="10">
    <location>
        <begin position="1"/>
        <end position="23"/>
    </location>
</feature>
<evidence type="ECO:0000313" key="11">
    <source>
        <dbReference type="EMBL" id="GAQ79061.1"/>
    </source>
</evidence>
<keyword evidence="7 9" id="KW-1133">Transmembrane helix</keyword>
<dbReference type="GO" id="GO:0018279">
    <property type="term" value="P:protein N-linked glycosylation via asparagine"/>
    <property type="evidence" value="ECO:0000318"/>
    <property type="project" value="GO_Central"/>
</dbReference>
<reference evidence="11 12" key="1">
    <citation type="journal article" date="2014" name="Nat. Commun.">
        <title>Klebsormidium flaccidum genome reveals primary factors for plant terrestrial adaptation.</title>
        <authorList>
            <person name="Hori K."/>
            <person name="Maruyama F."/>
            <person name="Fujisawa T."/>
            <person name="Togashi T."/>
            <person name="Yamamoto N."/>
            <person name="Seo M."/>
            <person name="Sato S."/>
            <person name="Yamada T."/>
            <person name="Mori H."/>
            <person name="Tajima N."/>
            <person name="Moriyama T."/>
            <person name="Ikeuchi M."/>
            <person name="Watanabe M."/>
            <person name="Wada H."/>
            <person name="Kobayashi K."/>
            <person name="Saito M."/>
            <person name="Masuda T."/>
            <person name="Sasaki-Sekimoto Y."/>
            <person name="Mashiguchi K."/>
            <person name="Awai K."/>
            <person name="Shimojima M."/>
            <person name="Masuda S."/>
            <person name="Iwai M."/>
            <person name="Nobusawa T."/>
            <person name="Narise T."/>
            <person name="Kondo S."/>
            <person name="Saito H."/>
            <person name="Sato R."/>
            <person name="Murakawa M."/>
            <person name="Ihara Y."/>
            <person name="Oshima-Yamada Y."/>
            <person name="Ohtaka K."/>
            <person name="Satoh M."/>
            <person name="Sonobe K."/>
            <person name="Ishii M."/>
            <person name="Ohtani R."/>
            <person name="Kanamori-Sato M."/>
            <person name="Honoki R."/>
            <person name="Miyazaki D."/>
            <person name="Mochizuki H."/>
            <person name="Umetsu J."/>
            <person name="Higashi K."/>
            <person name="Shibata D."/>
            <person name="Kamiya Y."/>
            <person name="Sato N."/>
            <person name="Nakamura Y."/>
            <person name="Tabata S."/>
            <person name="Ida S."/>
            <person name="Kurokawa K."/>
            <person name="Ohta H."/>
        </authorList>
    </citation>
    <scope>NUCLEOTIDE SEQUENCE [LARGE SCALE GENOMIC DNA]</scope>
    <source>
        <strain evidence="11 12">NIES-2285</strain>
    </source>
</reference>